<dbReference type="GeneID" id="116951924"/>
<proteinExistence type="inferred from homology"/>
<keyword evidence="3 6" id="KW-0812">Transmembrane</keyword>
<dbReference type="Proteomes" id="UP001318040">
    <property type="component" value="Chromosome 44"/>
</dbReference>
<feature type="transmembrane region" description="Helical" evidence="6">
    <location>
        <begin position="36"/>
        <end position="55"/>
    </location>
</feature>
<reference evidence="8" key="1">
    <citation type="submission" date="2025-08" db="UniProtKB">
        <authorList>
            <consortium name="RefSeq"/>
        </authorList>
    </citation>
    <scope>IDENTIFICATION</scope>
    <source>
        <tissue evidence="8">Sperm</tissue>
    </source>
</reference>
<dbReference type="GO" id="GO:0005768">
    <property type="term" value="C:endosome"/>
    <property type="evidence" value="ECO:0007669"/>
    <property type="project" value="TreeGrafter"/>
</dbReference>
<protein>
    <submittedName>
        <fullName evidence="8">Leptin receptor overlapping transcript-like 1</fullName>
    </submittedName>
</protein>
<evidence type="ECO:0000256" key="2">
    <source>
        <dbReference type="ARBA" id="ARBA00005645"/>
    </source>
</evidence>
<dbReference type="AlphaFoldDB" id="A0AAJ7TYU7"/>
<sequence length="133" mass="13527">MAGVKALLGLSLGGAVGLMFLMLACGLPQYNSYWPLFVLLFYALAPVPCCAARRVSGDADTGGGGGFGAELGLFFTTGVVVSAFGLPVVLAHVGTIAWGACALVLAADAAVFSTILAFFLVFGRGDDAGWSSW</sequence>
<name>A0AAJ7TYU7_PETMA</name>
<organism evidence="7 8">
    <name type="scientific">Petromyzon marinus</name>
    <name type="common">Sea lamprey</name>
    <dbReference type="NCBI Taxonomy" id="7757"/>
    <lineage>
        <taxon>Eukaryota</taxon>
        <taxon>Metazoa</taxon>
        <taxon>Chordata</taxon>
        <taxon>Craniata</taxon>
        <taxon>Vertebrata</taxon>
        <taxon>Cyclostomata</taxon>
        <taxon>Hyperoartia</taxon>
        <taxon>Petromyzontiformes</taxon>
        <taxon>Petromyzontidae</taxon>
        <taxon>Petromyzon</taxon>
    </lineage>
</organism>
<evidence type="ECO:0000313" key="8">
    <source>
        <dbReference type="RefSeq" id="XP_032826678.1"/>
    </source>
</evidence>
<dbReference type="PANTHER" id="PTHR12050:SF0">
    <property type="entry name" value="RH04491P"/>
    <property type="match status" value="1"/>
</dbReference>
<dbReference type="PROSITE" id="PS51257">
    <property type="entry name" value="PROKAR_LIPOPROTEIN"/>
    <property type="match status" value="1"/>
</dbReference>
<dbReference type="GO" id="GO:0060400">
    <property type="term" value="P:negative regulation of growth hormone receptor signaling pathway"/>
    <property type="evidence" value="ECO:0007669"/>
    <property type="project" value="TreeGrafter"/>
</dbReference>
<dbReference type="RefSeq" id="XP_032826678.1">
    <property type="nucleotide sequence ID" value="XM_032970787.1"/>
</dbReference>
<dbReference type="GO" id="GO:0016020">
    <property type="term" value="C:membrane"/>
    <property type="evidence" value="ECO:0007669"/>
    <property type="project" value="UniProtKB-SubCell"/>
</dbReference>
<evidence type="ECO:0000256" key="3">
    <source>
        <dbReference type="ARBA" id="ARBA00022692"/>
    </source>
</evidence>
<evidence type="ECO:0000256" key="4">
    <source>
        <dbReference type="ARBA" id="ARBA00022989"/>
    </source>
</evidence>
<evidence type="ECO:0000256" key="1">
    <source>
        <dbReference type="ARBA" id="ARBA00004141"/>
    </source>
</evidence>
<evidence type="ECO:0000256" key="6">
    <source>
        <dbReference type="SAM" id="Phobius"/>
    </source>
</evidence>
<keyword evidence="5 6" id="KW-0472">Membrane</keyword>
<evidence type="ECO:0000313" key="7">
    <source>
        <dbReference type="Proteomes" id="UP001318040"/>
    </source>
</evidence>
<dbReference type="GO" id="GO:0032511">
    <property type="term" value="P:late endosome to vacuole transport via multivesicular body sorting pathway"/>
    <property type="evidence" value="ECO:0007669"/>
    <property type="project" value="TreeGrafter"/>
</dbReference>
<gene>
    <name evidence="8" type="primary">LOC116951924</name>
</gene>
<comment type="subcellular location">
    <subcellularLocation>
        <location evidence="1">Membrane</location>
        <topology evidence="1">Multi-pass membrane protein</topology>
    </subcellularLocation>
</comment>
<dbReference type="InterPro" id="IPR007262">
    <property type="entry name" value="Vps55/LEPROT"/>
</dbReference>
<dbReference type="PANTHER" id="PTHR12050">
    <property type="entry name" value="LEPTIN RECEPTOR-RELATED"/>
    <property type="match status" value="1"/>
</dbReference>
<keyword evidence="4 6" id="KW-1133">Transmembrane helix</keyword>
<feature type="transmembrane region" description="Helical" evidence="6">
    <location>
        <begin position="96"/>
        <end position="122"/>
    </location>
</feature>
<keyword evidence="7" id="KW-1185">Reference proteome</keyword>
<evidence type="ECO:0000256" key="5">
    <source>
        <dbReference type="ARBA" id="ARBA00023136"/>
    </source>
</evidence>
<comment type="similarity">
    <text evidence="2">Belongs to the OB-RGRP/VPS55 family.</text>
</comment>
<dbReference type="KEGG" id="pmrn:116951924"/>
<dbReference type="Pfam" id="PF04133">
    <property type="entry name" value="Vps55"/>
    <property type="match status" value="1"/>
</dbReference>
<accession>A0AAJ7TYU7</accession>
<feature type="transmembrane region" description="Helical" evidence="6">
    <location>
        <begin position="67"/>
        <end position="90"/>
    </location>
</feature>